<evidence type="ECO:0000256" key="1">
    <source>
        <dbReference type="SAM" id="MobiDB-lite"/>
    </source>
</evidence>
<accession>A0ABQ6VDK8</accession>
<evidence type="ECO:0000313" key="3">
    <source>
        <dbReference type="Proteomes" id="UP000436181"/>
    </source>
</evidence>
<keyword evidence="3" id="KW-1185">Reference proteome</keyword>
<dbReference type="Proteomes" id="UP000436181">
    <property type="component" value="Unassembled WGS sequence"/>
</dbReference>
<proteinExistence type="predicted"/>
<reference evidence="2 3" key="1">
    <citation type="submission" date="2019-10" db="EMBL/GenBank/DDBJ databases">
        <title>Corynebacterium sp novel species isolated from the respiratory tract of Marmot.</title>
        <authorList>
            <person name="Zhang G."/>
        </authorList>
    </citation>
    <scope>NUCLEOTIDE SEQUENCE [LARGE SCALE GENOMIC DNA]</scope>
    <source>
        <strain evidence="2 3">336</strain>
    </source>
</reference>
<feature type="region of interest" description="Disordered" evidence="1">
    <location>
        <begin position="1"/>
        <end position="43"/>
    </location>
</feature>
<name>A0ABQ6VDK8_9CORY</name>
<feature type="compositionally biased region" description="Basic residues" evidence="1">
    <location>
        <begin position="20"/>
        <end position="32"/>
    </location>
</feature>
<gene>
    <name evidence="2" type="ORF">F8377_05875</name>
</gene>
<feature type="compositionally biased region" description="Basic residues" evidence="1">
    <location>
        <begin position="1"/>
        <end position="10"/>
    </location>
</feature>
<comment type="caution">
    <text evidence="2">The sequence shown here is derived from an EMBL/GenBank/DDBJ whole genome shotgun (WGS) entry which is preliminary data.</text>
</comment>
<dbReference type="EMBL" id="WBZJ01000002">
    <property type="protein sequence ID" value="KAB3520772.1"/>
    <property type="molecule type" value="Genomic_DNA"/>
</dbReference>
<evidence type="ECO:0000313" key="2">
    <source>
        <dbReference type="EMBL" id="KAB3520772.1"/>
    </source>
</evidence>
<sequence length="102" mass="11626">MGRKKKKSLSSHHDAPAFGQKKHKHKSKSKRVRLGEPGAVGSTKELHKARLILEHGLVKDKCCQDRPRCLKCPTVVHRLTKRDALQLDEAAFRQALTEARRR</sequence>
<protein>
    <submittedName>
        <fullName evidence="2">Uncharacterized protein</fullName>
    </submittedName>
</protein>
<organism evidence="2 3">
    <name type="scientific">Corynebacterium zhongnanshanii</name>
    <dbReference type="NCBI Taxonomy" id="2768834"/>
    <lineage>
        <taxon>Bacteria</taxon>
        <taxon>Bacillati</taxon>
        <taxon>Actinomycetota</taxon>
        <taxon>Actinomycetes</taxon>
        <taxon>Mycobacteriales</taxon>
        <taxon>Corynebacteriaceae</taxon>
        <taxon>Corynebacterium</taxon>
    </lineage>
</organism>
<dbReference type="RefSeq" id="WP_151844345.1">
    <property type="nucleotide sequence ID" value="NZ_WBZJ01000002.1"/>
</dbReference>